<evidence type="ECO:0000313" key="1">
    <source>
        <dbReference type="EMBL" id="CAK8162364.1"/>
    </source>
</evidence>
<organism evidence="1 2">
    <name type="scientific">Candidatus Xenohaliotis californiensis</name>
    <dbReference type="NCBI Taxonomy" id="84677"/>
    <lineage>
        <taxon>Bacteria</taxon>
        <taxon>Pseudomonadati</taxon>
        <taxon>Pseudomonadota</taxon>
        <taxon>Alphaproteobacteria</taxon>
        <taxon>Rickettsiales</taxon>
        <taxon>Anaplasmataceae</taxon>
        <taxon>Candidatus Xenohaliotis</taxon>
    </lineage>
</organism>
<gene>
    <name evidence="1" type="ORF">CAXC1_120046</name>
</gene>
<proteinExistence type="predicted"/>
<comment type="caution">
    <text evidence="1">The sequence shown here is derived from an EMBL/GenBank/DDBJ whole genome shotgun (WGS) entry which is preliminary data.</text>
</comment>
<keyword evidence="2" id="KW-1185">Reference proteome</keyword>
<name>A0ABM9N710_9RICK</name>
<reference evidence="1 2" key="1">
    <citation type="submission" date="2024-01" db="EMBL/GenBank/DDBJ databases">
        <authorList>
            <person name="Kunselman E."/>
        </authorList>
    </citation>
    <scope>NUCLEOTIDE SEQUENCE [LARGE SCALE GENOMIC DNA]</scope>
    <source>
        <strain evidence="1">2 abalone samples</strain>
    </source>
</reference>
<dbReference type="Proteomes" id="UP001314181">
    <property type="component" value="Unassembled WGS sequence"/>
</dbReference>
<sequence>MLVRNSAGADRSRNNVSIAIIIIKVSEFELVAYICGKTKKAGDTVDNLWRILINFLGI</sequence>
<protein>
    <submittedName>
        <fullName evidence="1">Uncharacterized protein</fullName>
    </submittedName>
</protein>
<accession>A0ABM9N710</accession>
<evidence type="ECO:0000313" key="2">
    <source>
        <dbReference type="Proteomes" id="UP001314181"/>
    </source>
</evidence>
<dbReference type="EMBL" id="CAWVOK010000003">
    <property type="protein sequence ID" value="CAK8162364.1"/>
    <property type="molecule type" value="Genomic_DNA"/>
</dbReference>